<dbReference type="Gene3D" id="2.20.200.10">
    <property type="entry name" value="Outer membrane efflux proteins (OEP)"/>
    <property type="match status" value="1"/>
</dbReference>
<proteinExistence type="inferred from homology"/>
<evidence type="ECO:0000313" key="4">
    <source>
        <dbReference type="Proteomes" id="UP000644507"/>
    </source>
</evidence>
<name>A0A918TLY4_9BACT</name>
<dbReference type="NCBIfam" id="TIGR01845">
    <property type="entry name" value="outer_NodT"/>
    <property type="match status" value="1"/>
</dbReference>
<keyword evidence="2" id="KW-1134">Transmembrane beta strand</keyword>
<comment type="similarity">
    <text evidence="1 2">Belongs to the outer membrane factor (OMF) (TC 1.B.17) family.</text>
</comment>
<dbReference type="InterPro" id="IPR010131">
    <property type="entry name" value="MdtP/NodT-like"/>
</dbReference>
<dbReference type="EMBL" id="BMXI01000006">
    <property type="protein sequence ID" value="GHC50822.1"/>
    <property type="molecule type" value="Genomic_DNA"/>
</dbReference>
<protein>
    <submittedName>
        <fullName evidence="3">AdeC/adeK/oprM family multidrug efflux complex outer membrane factor</fullName>
    </submittedName>
</protein>
<reference evidence="3" key="2">
    <citation type="submission" date="2020-09" db="EMBL/GenBank/DDBJ databases">
        <authorList>
            <person name="Sun Q."/>
            <person name="Kim S."/>
        </authorList>
    </citation>
    <scope>NUCLEOTIDE SEQUENCE</scope>
    <source>
        <strain evidence="3">KCTC 12988</strain>
    </source>
</reference>
<keyword evidence="2" id="KW-0564">Palmitate</keyword>
<dbReference type="Pfam" id="PF02321">
    <property type="entry name" value="OEP"/>
    <property type="match status" value="2"/>
</dbReference>
<comment type="subcellular location">
    <subcellularLocation>
        <location evidence="2">Cell membrane</location>
        <topology evidence="2">Lipid-anchor</topology>
    </subcellularLocation>
</comment>
<organism evidence="3 4">
    <name type="scientific">Roseibacillus persicicus</name>
    <dbReference type="NCBI Taxonomy" id="454148"/>
    <lineage>
        <taxon>Bacteria</taxon>
        <taxon>Pseudomonadati</taxon>
        <taxon>Verrucomicrobiota</taxon>
        <taxon>Verrucomicrobiia</taxon>
        <taxon>Verrucomicrobiales</taxon>
        <taxon>Verrucomicrobiaceae</taxon>
        <taxon>Roseibacillus</taxon>
    </lineage>
</organism>
<dbReference type="GO" id="GO:0005886">
    <property type="term" value="C:plasma membrane"/>
    <property type="evidence" value="ECO:0007669"/>
    <property type="project" value="UniProtKB-SubCell"/>
</dbReference>
<keyword evidence="4" id="KW-1185">Reference proteome</keyword>
<evidence type="ECO:0000256" key="2">
    <source>
        <dbReference type="RuleBase" id="RU362097"/>
    </source>
</evidence>
<dbReference type="InterPro" id="IPR003423">
    <property type="entry name" value="OMP_efflux"/>
</dbReference>
<keyword evidence="2" id="KW-0812">Transmembrane</keyword>
<sequence>MNIRSAFAAAQSGQNSRVSTGWLSSLKDRQLRQIVTEALAKNPDLQATAARLKSAREGTIIGRANRLPSVSASGNSSVSLSEDDVSDSYGLSLNASWEPDVWGRLRDLEVATVADYEAAVADFRSARLSLAINTAQSWCNLVTAEKQLVLARETLKSFQQNYQIIQRGYKLGTLRPLDDAFGRSNIASAERSLKSRQLARDEAARSLQLLLGRYPDADVVASGDLPAIPNIRAGLPSDLLERRPDLSARRLRIFASAKRADASRKNLLPNFRLTSSGGSSSSDLLNILDPGNFAASLAASVSQNLYSGGELTARSRQSLAENENQIRLYERDALTALREVESALATDTSLKQQEQHLLTEVENTALAEKWAESNFVEGLDEGNRPSILEVLEAQRRALNARASLISLKNQRLQNHLDLLLALGGSY</sequence>
<dbReference type="PANTHER" id="PTHR30203">
    <property type="entry name" value="OUTER MEMBRANE CATION EFFLUX PROTEIN"/>
    <property type="match status" value="1"/>
</dbReference>
<accession>A0A918TLY4</accession>
<keyword evidence="2" id="KW-0472">Membrane</keyword>
<dbReference type="SUPFAM" id="SSF56954">
    <property type="entry name" value="Outer membrane efflux proteins (OEP)"/>
    <property type="match status" value="1"/>
</dbReference>
<dbReference type="PANTHER" id="PTHR30203:SF32">
    <property type="entry name" value="CATION EFFLUX SYSTEM PROTEIN CUSC"/>
    <property type="match status" value="1"/>
</dbReference>
<keyword evidence="2" id="KW-0449">Lipoprotein</keyword>
<reference evidence="3" key="1">
    <citation type="journal article" date="2014" name="Int. J. Syst. Evol. Microbiol.">
        <title>Complete genome sequence of Corynebacterium casei LMG S-19264T (=DSM 44701T), isolated from a smear-ripened cheese.</title>
        <authorList>
            <consortium name="US DOE Joint Genome Institute (JGI-PGF)"/>
            <person name="Walter F."/>
            <person name="Albersmeier A."/>
            <person name="Kalinowski J."/>
            <person name="Ruckert C."/>
        </authorList>
    </citation>
    <scope>NUCLEOTIDE SEQUENCE</scope>
    <source>
        <strain evidence="3">KCTC 12988</strain>
    </source>
</reference>
<dbReference type="Proteomes" id="UP000644507">
    <property type="component" value="Unassembled WGS sequence"/>
</dbReference>
<dbReference type="RefSeq" id="WP_189569428.1">
    <property type="nucleotide sequence ID" value="NZ_BMXI01000006.1"/>
</dbReference>
<gene>
    <name evidence="3" type="primary">cusC</name>
    <name evidence="3" type="ORF">GCM10007100_16190</name>
</gene>
<evidence type="ECO:0000313" key="3">
    <source>
        <dbReference type="EMBL" id="GHC50822.1"/>
    </source>
</evidence>
<comment type="caution">
    <text evidence="3">The sequence shown here is derived from an EMBL/GenBank/DDBJ whole genome shotgun (WGS) entry which is preliminary data.</text>
</comment>
<dbReference type="GO" id="GO:0015562">
    <property type="term" value="F:efflux transmembrane transporter activity"/>
    <property type="evidence" value="ECO:0007669"/>
    <property type="project" value="InterPro"/>
</dbReference>
<dbReference type="Gene3D" id="1.20.1600.10">
    <property type="entry name" value="Outer membrane efflux proteins (OEP)"/>
    <property type="match status" value="1"/>
</dbReference>
<evidence type="ECO:0000256" key="1">
    <source>
        <dbReference type="ARBA" id="ARBA00007613"/>
    </source>
</evidence>
<dbReference type="AlphaFoldDB" id="A0A918TLY4"/>